<protein>
    <submittedName>
        <fullName evidence="1">Uncharacterized protein</fullName>
    </submittedName>
</protein>
<organism evidence="1 2">
    <name type="scientific">Aspergillus granulosus</name>
    <dbReference type="NCBI Taxonomy" id="176169"/>
    <lineage>
        <taxon>Eukaryota</taxon>
        <taxon>Fungi</taxon>
        <taxon>Dikarya</taxon>
        <taxon>Ascomycota</taxon>
        <taxon>Pezizomycotina</taxon>
        <taxon>Eurotiomycetes</taxon>
        <taxon>Eurotiomycetidae</taxon>
        <taxon>Eurotiales</taxon>
        <taxon>Aspergillaceae</taxon>
        <taxon>Aspergillus</taxon>
        <taxon>Aspergillus subgen. Nidulantes</taxon>
    </lineage>
</organism>
<accession>A0ABR4HPB4</accession>
<dbReference type="InterPro" id="IPR036188">
    <property type="entry name" value="FAD/NAD-bd_sf"/>
</dbReference>
<sequence>MAYTIRGRLDGSVRPAYTPGKMKQYLHPEPRQTTALFNTPHIELPSSTVGNALGVGDLRTRPSYYNGIVFVKPEWFRLAKEVNIFDLRSGPFGLQVGRILTRQGISFRIIGTAIKQTFGSNGSSNGIQTGRVHLASPAEQMQSTREVWSYYINRVDNEAIEEDPLIHSTAVYRDGGKMEGIYIRDLLRHRIVVERETLLVDSFEVCDDRGRHSVQAILKNIANGKEETVLAKYQIGAAGAASGI</sequence>
<evidence type="ECO:0000313" key="1">
    <source>
        <dbReference type="EMBL" id="KAL2816567.1"/>
    </source>
</evidence>
<evidence type="ECO:0000313" key="2">
    <source>
        <dbReference type="Proteomes" id="UP001610334"/>
    </source>
</evidence>
<keyword evidence="2" id="KW-1185">Reference proteome</keyword>
<gene>
    <name evidence="1" type="ORF">BJX63DRAFT_430257</name>
</gene>
<dbReference type="Proteomes" id="UP001610334">
    <property type="component" value="Unassembled WGS sequence"/>
</dbReference>
<proteinExistence type="predicted"/>
<comment type="caution">
    <text evidence="1">The sequence shown here is derived from an EMBL/GenBank/DDBJ whole genome shotgun (WGS) entry which is preliminary data.</text>
</comment>
<dbReference type="Gene3D" id="3.50.50.60">
    <property type="entry name" value="FAD/NAD(P)-binding domain"/>
    <property type="match status" value="1"/>
</dbReference>
<name>A0ABR4HPB4_9EURO</name>
<dbReference type="EMBL" id="JBFXLT010000022">
    <property type="protein sequence ID" value="KAL2816567.1"/>
    <property type="molecule type" value="Genomic_DNA"/>
</dbReference>
<reference evidence="1 2" key="1">
    <citation type="submission" date="2024-07" db="EMBL/GenBank/DDBJ databases">
        <title>Section-level genome sequencing and comparative genomics of Aspergillus sections Usti and Cavernicolus.</title>
        <authorList>
            <consortium name="Lawrence Berkeley National Laboratory"/>
            <person name="Nybo J.L."/>
            <person name="Vesth T.C."/>
            <person name="Theobald S."/>
            <person name="Frisvad J.C."/>
            <person name="Larsen T.O."/>
            <person name="Kjaerboelling I."/>
            <person name="Rothschild-Mancinelli K."/>
            <person name="Lyhne E.K."/>
            <person name="Kogle M.E."/>
            <person name="Barry K."/>
            <person name="Clum A."/>
            <person name="Na H."/>
            <person name="Ledsgaard L."/>
            <person name="Lin J."/>
            <person name="Lipzen A."/>
            <person name="Kuo A."/>
            <person name="Riley R."/>
            <person name="Mondo S."/>
            <person name="Labutti K."/>
            <person name="Haridas S."/>
            <person name="Pangalinan J."/>
            <person name="Salamov A.A."/>
            <person name="Simmons B.A."/>
            <person name="Magnuson J.K."/>
            <person name="Chen J."/>
            <person name="Drula E."/>
            <person name="Henrissat B."/>
            <person name="Wiebenga A."/>
            <person name="Lubbers R.J."/>
            <person name="Gomes A.C."/>
            <person name="Makela M.R."/>
            <person name="Stajich J."/>
            <person name="Grigoriev I.V."/>
            <person name="Mortensen U.H."/>
            <person name="De Vries R.P."/>
            <person name="Baker S.E."/>
            <person name="Andersen M.R."/>
        </authorList>
    </citation>
    <scope>NUCLEOTIDE SEQUENCE [LARGE SCALE GENOMIC DNA]</scope>
    <source>
        <strain evidence="1 2">CBS 588.65</strain>
    </source>
</reference>